<evidence type="ECO:0000256" key="4">
    <source>
        <dbReference type="ARBA" id="ARBA00022434"/>
    </source>
</evidence>
<dbReference type="InterPro" id="IPR012347">
    <property type="entry name" value="Ferritin-like"/>
</dbReference>
<dbReference type="InterPro" id="IPR008331">
    <property type="entry name" value="Ferritin_DPS_dom"/>
</dbReference>
<keyword evidence="16" id="KW-1185">Reference proteome</keyword>
<dbReference type="FunFam" id="1.20.1260.10:FF:000024">
    <property type="entry name" value="Ferritin heavy chain"/>
    <property type="match status" value="1"/>
</dbReference>
<evidence type="ECO:0000313" key="15">
    <source>
        <dbReference type="EMBL" id="GCB66938.1"/>
    </source>
</evidence>
<protein>
    <recommendedName>
        <fullName evidence="13">Ferritin</fullName>
    </recommendedName>
</protein>
<keyword evidence="6 12" id="KW-0479">Metal-binding</keyword>
<dbReference type="EMBL" id="BFAA01004332">
    <property type="protein sequence ID" value="GCB66938.1"/>
    <property type="molecule type" value="Genomic_DNA"/>
</dbReference>
<dbReference type="Pfam" id="PF00210">
    <property type="entry name" value="Ferritin"/>
    <property type="match status" value="1"/>
</dbReference>
<dbReference type="GO" id="GO:0006879">
    <property type="term" value="P:intracellular iron ion homeostasis"/>
    <property type="evidence" value="ECO:0007669"/>
    <property type="project" value="UniProtKB-KW"/>
</dbReference>
<evidence type="ECO:0000256" key="8">
    <source>
        <dbReference type="ARBA" id="ARBA00023004"/>
    </source>
</evidence>
<evidence type="ECO:0000256" key="3">
    <source>
        <dbReference type="ARBA" id="ARBA00007513"/>
    </source>
</evidence>
<organism evidence="15 16">
    <name type="scientific">Scyliorhinus torazame</name>
    <name type="common">Cloudy catshark</name>
    <name type="synonym">Catulus torazame</name>
    <dbReference type="NCBI Taxonomy" id="75743"/>
    <lineage>
        <taxon>Eukaryota</taxon>
        <taxon>Metazoa</taxon>
        <taxon>Chordata</taxon>
        <taxon>Craniata</taxon>
        <taxon>Vertebrata</taxon>
        <taxon>Chondrichthyes</taxon>
        <taxon>Elasmobranchii</taxon>
        <taxon>Galeomorphii</taxon>
        <taxon>Galeoidea</taxon>
        <taxon>Carcharhiniformes</taxon>
        <taxon>Scyliorhinidae</taxon>
        <taxon>Scyliorhinus</taxon>
    </lineage>
</organism>
<dbReference type="InterPro" id="IPR009078">
    <property type="entry name" value="Ferritin-like_SF"/>
</dbReference>
<dbReference type="AlphaFoldDB" id="A0A401P1D5"/>
<evidence type="ECO:0000259" key="14">
    <source>
        <dbReference type="PROSITE" id="PS50905"/>
    </source>
</evidence>
<keyword evidence="9" id="KW-0458">Lysosome</keyword>
<accession>A0A401P1D5</accession>
<keyword evidence="8 12" id="KW-0408">Iron</keyword>
<feature type="binding site" evidence="12">
    <location>
        <position position="62"/>
    </location>
    <ligand>
        <name>Fe cation</name>
        <dbReference type="ChEBI" id="CHEBI:24875"/>
        <label>1</label>
    </ligand>
</feature>
<comment type="function">
    <text evidence="13">Stores iron in a soluble, non-toxic, readily available form. Important for iron homeostasis. Iron is taken up in the ferrous form and deposited as ferric hydroxides after oxidation.</text>
</comment>
<dbReference type="SUPFAM" id="SSF47240">
    <property type="entry name" value="Ferritin-like"/>
    <property type="match status" value="1"/>
</dbReference>
<dbReference type="InterPro" id="IPR009040">
    <property type="entry name" value="Ferritin-like_diiron"/>
</dbReference>
<gene>
    <name evidence="15" type="ORF">scyTo_0010169</name>
</gene>
<dbReference type="GO" id="GO:0004322">
    <property type="term" value="F:ferroxidase activity"/>
    <property type="evidence" value="ECO:0007669"/>
    <property type="project" value="UniProtKB-EC"/>
</dbReference>
<dbReference type="GO" id="GO:0006826">
    <property type="term" value="P:iron ion transport"/>
    <property type="evidence" value="ECO:0007669"/>
    <property type="project" value="InterPro"/>
</dbReference>
<dbReference type="Proteomes" id="UP000288216">
    <property type="component" value="Unassembled WGS sequence"/>
</dbReference>
<evidence type="ECO:0000256" key="10">
    <source>
        <dbReference type="ARBA" id="ARBA00023329"/>
    </source>
</evidence>
<dbReference type="OMA" id="EEREHAX"/>
<dbReference type="PANTHER" id="PTHR11431">
    <property type="entry name" value="FERRITIN"/>
    <property type="match status" value="1"/>
</dbReference>
<evidence type="ECO:0000256" key="6">
    <source>
        <dbReference type="ARBA" id="ARBA00022723"/>
    </source>
</evidence>
<dbReference type="InterPro" id="IPR001519">
    <property type="entry name" value="Ferritin"/>
</dbReference>
<comment type="subcellular location">
    <subcellularLocation>
        <location evidence="2">Cytoplasmic vesicle</location>
        <location evidence="2">Autophagosome</location>
    </subcellularLocation>
    <subcellularLocation>
        <location evidence="1">Lysosome</location>
    </subcellularLocation>
</comment>
<reference evidence="15 16" key="1">
    <citation type="journal article" date="2018" name="Nat. Ecol. Evol.">
        <title>Shark genomes provide insights into elasmobranch evolution and the origin of vertebrates.</title>
        <authorList>
            <person name="Hara Y"/>
            <person name="Yamaguchi K"/>
            <person name="Onimaru K"/>
            <person name="Kadota M"/>
            <person name="Koyanagi M"/>
            <person name="Keeley SD"/>
            <person name="Tatsumi K"/>
            <person name="Tanaka K"/>
            <person name="Motone F"/>
            <person name="Kageyama Y"/>
            <person name="Nozu R"/>
            <person name="Adachi N"/>
            <person name="Nishimura O"/>
            <person name="Nakagawa R"/>
            <person name="Tanegashima C"/>
            <person name="Kiyatake I"/>
            <person name="Matsumoto R"/>
            <person name="Murakumo K"/>
            <person name="Nishida K"/>
            <person name="Terakita A"/>
            <person name="Kuratani S"/>
            <person name="Sato K"/>
            <person name="Hyodo S Kuraku.S."/>
        </authorList>
    </citation>
    <scope>NUCLEOTIDE SEQUENCE [LARGE SCALE GENOMIC DNA]</scope>
</reference>
<comment type="similarity">
    <text evidence="3 13">Belongs to the ferritin family.</text>
</comment>
<feature type="binding site" evidence="12">
    <location>
        <position position="24"/>
    </location>
    <ligand>
        <name>Fe cation</name>
        <dbReference type="ChEBI" id="CHEBI:24875"/>
        <label>1</label>
    </ligand>
</feature>
<evidence type="ECO:0000256" key="7">
    <source>
        <dbReference type="ARBA" id="ARBA00023002"/>
    </source>
</evidence>
<dbReference type="PROSITE" id="PS50905">
    <property type="entry name" value="FERRITIN_LIKE"/>
    <property type="match status" value="1"/>
</dbReference>
<dbReference type="GO" id="GO:0008198">
    <property type="term" value="F:ferrous iron binding"/>
    <property type="evidence" value="ECO:0007669"/>
    <property type="project" value="TreeGrafter"/>
</dbReference>
<keyword evidence="7" id="KW-0560">Oxidoreductase</keyword>
<dbReference type="PANTHER" id="PTHR11431:SF37">
    <property type="entry name" value="FERRITIN HEAVY CHAIN"/>
    <property type="match status" value="1"/>
</dbReference>
<dbReference type="STRING" id="75743.A0A401P1D5"/>
<keyword evidence="10" id="KW-0968">Cytoplasmic vesicle</keyword>
<evidence type="ECO:0000256" key="9">
    <source>
        <dbReference type="ARBA" id="ARBA00023228"/>
    </source>
</evidence>
<keyword evidence="5" id="KW-0963">Cytoplasm</keyword>
<proteinExistence type="inferred from homology"/>
<evidence type="ECO:0000256" key="11">
    <source>
        <dbReference type="ARBA" id="ARBA00047990"/>
    </source>
</evidence>
<evidence type="ECO:0000256" key="13">
    <source>
        <dbReference type="RuleBase" id="RU361145"/>
    </source>
</evidence>
<comment type="caution">
    <text evidence="15">The sequence shown here is derived from an EMBL/GenBank/DDBJ whole genome shotgun (WGS) entry which is preliminary data.</text>
</comment>
<comment type="catalytic activity">
    <reaction evidence="11">
        <text>4 Fe(2+) + O2 + 4 H(+) = 4 Fe(3+) + 2 H2O</text>
        <dbReference type="Rhea" id="RHEA:11148"/>
        <dbReference type="ChEBI" id="CHEBI:15377"/>
        <dbReference type="ChEBI" id="CHEBI:15378"/>
        <dbReference type="ChEBI" id="CHEBI:15379"/>
        <dbReference type="ChEBI" id="CHEBI:29033"/>
        <dbReference type="ChEBI" id="CHEBI:29034"/>
        <dbReference type="EC" id="1.16.3.1"/>
    </reaction>
</comment>
<dbReference type="GO" id="GO:0008199">
    <property type="term" value="F:ferric iron binding"/>
    <property type="evidence" value="ECO:0007669"/>
    <property type="project" value="InterPro"/>
</dbReference>
<evidence type="ECO:0000256" key="5">
    <source>
        <dbReference type="ARBA" id="ARBA00022490"/>
    </source>
</evidence>
<dbReference type="GO" id="GO:0005764">
    <property type="term" value="C:lysosome"/>
    <property type="evidence" value="ECO:0007669"/>
    <property type="project" value="UniProtKB-SubCell"/>
</dbReference>
<evidence type="ECO:0000256" key="1">
    <source>
        <dbReference type="ARBA" id="ARBA00004371"/>
    </source>
</evidence>
<dbReference type="GO" id="GO:0031410">
    <property type="term" value="C:cytoplasmic vesicle"/>
    <property type="evidence" value="ECO:0007669"/>
    <property type="project" value="UniProtKB-KW"/>
</dbReference>
<name>A0A401P1D5_SCYTO</name>
<dbReference type="OrthoDB" id="9610667at2759"/>
<dbReference type="GO" id="GO:0005776">
    <property type="term" value="C:autophagosome"/>
    <property type="evidence" value="ECO:0007669"/>
    <property type="project" value="UniProtKB-SubCell"/>
</dbReference>
<evidence type="ECO:0000256" key="2">
    <source>
        <dbReference type="ARBA" id="ARBA00004419"/>
    </source>
</evidence>
<keyword evidence="4 13" id="KW-0409">Iron storage</keyword>
<sequence>MSSQVRQNYHPDCEAAISRQINLEHYLSYVYLCMSFYFDQDDIALKNFTKFFLEQSHEEREHAEKFMKLQNQRGGCILL</sequence>
<evidence type="ECO:0000313" key="16">
    <source>
        <dbReference type="Proteomes" id="UP000288216"/>
    </source>
</evidence>
<evidence type="ECO:0000256" key="12">
    <source>
        <dbReference type="PIRSR" id="PIRSR601519-1"/>
    </source>
</evidence>
<dbReference type="Gene3D" id="1.20.1260.10">
    <property type="match status" value="1"/>
</dbReference>
<feature type="binding site" evidence="12">
    <location>
        <position position="59"/>
    </location>
    <ligand>
        <name>Fe cation</name>
        <dbReference type="ChEBI" id="CHEBI:24875"/>
        <label>1</label>
    </ligand>
</feature>
<feature type="domain" description="Ferritin-like diiron" evidence="14">
    <location>
        <begin position="7"/>
        <end position="79"/>
    </location>
</feature>